<dbReference type="InterPro" id="IPR038247">
    <property type="entry name" value="Jag_N_dom_sf"/>
</dbReference>
<dbReference type="GO" id="GO:0071555">
    <property type="term" value="P:cell wall organization"/>
    <property type="evidence" value="ECO:0007669"/>
    <property type="project" value="UniProtKB-KW"/>
</dbReference>
<reference evidence="8" key="1">
    <citation type="journal article" date="2014" name="Int. J. Syst. Evol. Microbiol.">
        <title>Complete genome sequence of Corynebacterium casei LMG S-19264T (=DSM 44701T), isolated from a smear-ripened cheese.</title>
        <authorList>
            <consortium name="US DOE Joint Genome Institute (JGI-PGF)"/>
            <person name="Walter F."/>
            <person name="Albersmeier A."/>
            <person name="Kalinowski J."/>
            <person name="Ruckert C."/>
        </authorList>
    </citation>
    <scope>NUCLEOTIDE SEQUENCE</scope>
    <source>
        <strain evidence="8">CGMCC 1.15454</strain>
    </source>
</reference>
<evidence type="ECO:0000256" key="5">
    <source>
        <dbReference type="ARBA" id="ARBA00023316"/>
    </source>
</evidence>
<dbReference type="Gene3D" id="3.30.1370.50">
    <property type="entry name" value="R3H-like domain"/>
    <property type="match status" value="1"/>
</dbReference>
<evidence type="ECO:0000256" key="3">
    <source>
        <dbReference type="ARBA" id="ARBA00022960"/>
    </source>
</evidence>
<accession>A0A9W5X5V0</accession>
<dbReference type="Gene3D" id="3.30.300.20">
    <property type="match status" value="1"/>
</dbReference>
<dbReference type="PROSITE" id="PS51061">
    <property type="entry name" value="R3H"/>
    <property type="match status" value="1"/>
</dbReference>
<feature type="domain" description="R3H" evidence="7">
    <location>
        <begin position="140"/>
        <end position="205"/>
    </location>
</feature>
<evidence type="ECO:0000259" key="7">
    <source>
        <dbReference type="PROSITE" id="PS51061"/>
    </source>
</evidence>
<dbReference type="NCBIfam" id="NF041568">
    <property type="entry name" value="Jag_EloR"/>
    <property type="match status" value="1"/>
</dbReference>
<dbReference type="GO" id="GO:0008360">
    <property type="term" value="P:regulation of cell shape"/>
    <property type="evidence" value="ECO:0007669"/>
    <property type="project" value="UniProtKB-KW"/>
</dbReference>
<name>A0A9W5X5V0_9BACI</name>
<comment type="similarity">
    <text evidence="6">Belongs to the KhpB RNA-binding protein family.</text>
</comment>
<evidence type="ECO:0000256" key="4">
    <source>
        <dbReference type="ARBA" id="ARBA00023186"/>
    </source>
</evidence>
<dbReference type="InterPro" id="IPR001374">
    <property type="entry name" value="R3H_dom"/>
</dbReference>
<evidence type="ECO:0000256" key="1">
    <source>
        <dbReference type="ARBA" id="ARBA00022490"/>
    </source>
</evidence>
<gene>
    <name evidence="6" type="primary">khpB</name>
    <name evidence="6" type="synonym">eloR</name>
    <name evidence="8" type="ORF">GCM10011409_20820</name>
</gene>
<dbReference type="GO" id="GO:0005737">
    <property type="term" value="C:cytoplasm"/>
    <property type="evidence" value="ECO:0007669"/>
    <property type="project" value="UniProtKB-SubCell"/>
</dbReference>
<dbReference type="PANTHER" id="PTHR35800">
    <property type="entry name" value="PROTEIN JAG"/>
    <property type="match status" value="1"/>
</dbReference>
<dbReference type="HAMAP" id="MF_00867">
    <property type="entry name" value="KhpB"/>
    <property type="match status" value="1"/>
</dbReference>
<keyword evidence="1 6" id="KW-0963">Cytoplasm</keyword>
<dbReference type="CDD" id="cd02644">
    <property type="entry name" value="R3H_jag"/>
    <property type="match status" value="1"/>
</dbReference>
<keyword evidence="4 6" id="KW-0143">Chaperone</keyword>
<comment type="domain">
    <text evidence="6">Has an N-terminal Jag-N domain and 2 RNA-binding domains (KH and R3H).</text>
</comment>
<dbReference type="RefSeq" id="WP_088051698.1">
    <property type="nucleotide sequence ID" value="NZ_BMJD01000014.1"/>
</dbReference>
<dbReference type="InterPro" id="IPR032782">
    <property type="entry name" value="KhpB_N"/>
</dbReference>
<keyword evidence="2 6" id="KW-0694">RNA-binding</keyword>
<dbReference type="InterPro" id="IPR038008">
    <property type="entry name" value="Jag_KH"/>
</dbReference>
<dbReference type="PANTHER" id="PTHR35800:SF1">
    <property type="entry name" value="RNA-BINDING PROTEIN KHPB"/>
    <property type="match status" value="1"/>
</dbReference>
<keyword evidence="9" id="KW-1185">Reference proteome</keyword>
<dbReference type="CDD" id="cd02414">
    <property type="entry name" value="KH-II_Jag"/>
    <property type="match status" value="1"/>
</dbReference>
<dbReference type="InterPro" id="IPR015946">
    <property type="entry name" value="KH_dom-like_a/b"/>
</dbReference>
<comment type="subunit">
    <text evidence="6">Forms a complex with KhpA.</text>
</comment>
<reference evidence="8" key="2">
    <citation type="submission" date="2020-09" db="EMBL/GenBank/DDBJ databases">
        <authorList>
            <person name="Sun Q."/>
            <person name="Zhou Y."/>
        </authorList>
    </citation>
    <scope>NUCLEOTIDE SEQUENCE</scope>
    <source>
        <strain evidence="8">CGMCC 1.15454</strain>
    </source>
</reference>
<dbReference type="Gene3D" id="3.30.30.80">
    <property type="entry name" value="probable RNA-binding protein from clostridium symbiosum atcc 14940"/>
    <property type="match status" value="1"/>
</dbReference>
<dbReference type="Proteomes" id="UP000621492">
    <property type="component" value="Unassembled WGS sequence"/>
</dbReference>
<keyword evidence="3 6" id="KW-0133">Cell shape</keyword>
<dbReference type="SMART" id="SM01245">
    <property type="entry name" value="Jag_N"/>
    <property type="match status" value="1"/>
</dbReference>
<dbReference type="InterPro" id="IPR039247">
    <property type="entry name" value="KhpB"/>
</dbReference>
<evidence type="ECO:0000256" key="6">
    <source>
        <dbReference type="HAMAP-Rule" id="MF_00867"/>
    </source>
</evidence>
<dbReference type="SUPFAM" id="SSF82708">
    <property type="entry name" value="R3H domain"/>
    <property type="match status" value="1"/>
</dbReference>
<evidence type="ECO:0000256" key="2">
    <source>
        <dbReference type="ARBA" id="ARBA00022884"/>
    </source>
</evidence>
<proteinExistence type="inferred from homology"/>
<keyword evidence="5 6" id="KW-0961">Cell wall biogenesis/degradation</keyword>
<evidence type="ECO:0000313" key="8">
    <source>
        <dbReference type="EMBL" id="GGB43061.1"/>
    </source>
</evidence>
<comment type="subcellular location">
    <subcellularLocation>
        <location evidence="6">Cytoplasm</location>
    </subcellularLocation>
</comment>
<dbReference type="Pfam" id="PF13083">
    <property type="entry name" value="KH_KhpA-B"/>
    <property type="match status" value="1"/>
</dbReference>
<evidence type="ECO:0000313" key="9">
    <source>
        <dbReference type="Proteomes" id="UP000621492"/>
    </source>
</evidence>
<dbReference type="Pfam" id="PF14804">
    <property type="entry name" value="Jag_N"/>
    <property type="match status" value="1"/>
</dbReference>
<organism evidence="8 9">
    <name type="scientific">Lentibacillus populi</name>
    <dbReference type="NCBI Taxonomy" id="1827502"/>
    <lineage>
        <taxon>Bacteria</taxon>
        <taxon>Bacillati</taxon>
        <taxon>Bacillota</taxon>
        <taxon>Bacilli</taxon>
        <taxon>Bacillales</taxon>
        <taxon>Bacillaceae</taxon>
        <taxon>Lentibacillus</taxon>
    </lineage>
</organism>
<protein>
    <recommendedName>
        <fullName evidence="6">RNA-binding protein KhpB</fullName>
    </recommendedName>
    <alternativeName>
        <fullName evidence="6">RNA-binding protein EloR</fullName>
    </alternativeName>
</protein>
<sequence length="205" mass="22808">MREITASGQTVDDAVQSALEQLNTTRDHVETVIIDEGKKGLLGVFGSKRAVVKVTMKKNQVEQAERFLKEVTKHMNVPVEVTTTVDGNHVTYNLTGEKIAMLIGKRGQTLNALQYLVHLALNKEGTQFYTVTVDAEGYRARRKETLQSLAEKMAEKAVRLNKNVALEPMPAFERKIIHSALQNNGSISTYSDGVEPHRHIVIKPS</sequence>
<dbReference type="GO" id="GO:0003723">
    <property type="term" value="F:RNA binding"/>
    <property type="evidence" value="ECO:0007669"/>
    <property type="project" value="UniProtKB-UniRule"/>
</dbReference>
<dbReference type="InterPro" id="IPR036867">
    <property type="entry name" value="R3H_dom_sf"/>
</dbReference>
<dbReference type="Pfam" id="PF01424">
    <property type="entry name" value="R3H"/>
    <property type="match status" value="1"/>
</dbReference>
<dbReference type="SMART" id="SM00393">
    <property type="entry name" value="R3H"/>
    <property type="match status" value="1"/>
</dbReference>
<comment type="caution">
    <text evidence="8">The sequence shown here is derived from an EMBL/GenBank/DDBJ whole genome shotgun (WGS) entry which is preliminary data.</text>
</comment>
<dbReference type="AlphaFoldDB" id="A0A9W5X5V0"/>
<comment type="function">
    <text evidence="6">A probable RNA chaperone. Forms a complex with KhpA which binds to cellular RNA and controls its expression. Plays a role in peptidoglycan (PG) homeostasis and cell length regulation.</text>
</comment>
<feature type="region of interest" description="Jag_N domain" evidence="6">
    <location>
        <begin position="5"/>
        <end position="55"/>
    </location>
</feature>
<dbReference type="GO" id="GO:0009252">
    <property type="term" value="P:peptidoglycan biosynthetic process"/>
    <property type="evidence" value="ECO:0007669"/>
    <property type="project" value="UniProtKB-UniRule"/>
</dbReference>
<dbReference type="InterPro" id="IPR034079">
    <property type="entry name" value="R3H_KhpB"/>
</dbReference>
<dbReference type="EMBL" id="BMJD01000014">
    <property type="protein sequence ID" value="GGB43061.1"/>
    <property type="molecule type" value="Genomic_DNA"/>
</dbReference>